<name>A0A3N7F624_POPTR</name>
<accession>A0A3N7F624</accession>
<organism evidence="1 2">
    <name type="scientific">Populus trichocarpa</name>
    <name type="common">Western balsam poplar</name>
    <name type="synonym">Populus balsamifera subsp. trichocarpa</name>
    <dbReference type="NCBI Taxonomy" id="3694"/>
    <lineage>
        <taxon>Eukaryota</taxon>
        <taxon>Viridiplantae</taxon>
        <taxon>Streptophyta</taxon>
        <taxon>Embryophyta</taxon>
        <taxon>Tracheophyta</taxon>
        <taxon>Spermatophyta</taxon>
        <taxon>Magnoliopsida</taxon>
        <taxon>eudicotyledons</taxon>
        <taxon>Gunneridae</taxon>
        <taxon>Pentapetalae</taxon>
        <taxon>rosids</taxon>
        <taxon>fabids</taxon>
        <taxon>Malpighiales</taxon>
        <taxon>Salicaceae</taxon>
        <taxon>Saliceae</taxon>
        <taxon>Populus</taxon>
    </lineage>
</organism>
<dbReference type="InParanoid" id="A0A3N7F624"/>
<keyword evidence="2" id="KW-1185">Reference proteome</keyword>
<protein>
    <submittedName>
        <fullName evidence="1">Uncharacterized protein</fullName>
    </submittedName>
</protein>
<dbReference type="AlphaFoldDB" id="A0A3N7F624"/>
<evidence type="ECO:0000313" key="2">
    <source>
        <dbReference type="Proteomes" id="UP000006729"/>
    </source>
</evidence>
<gene>
    <name evidence="1" type="ORF">POPTR_005G241601</name>
</gene>
<evidence type="ECO:0000313" key="1">
    <source>
        <dbReference type="EMBL" id="RQO91005.1"/>
    </source>
</evidence>
<reference evidence="1 2" key="1">
    <citation type="journal article" date="2006" name="Science">
        <title>The genome of black cottonwood, Populus trichocarpa (Torr. &amp; Gray).</title>
        <authorList>
            <person name="Tuskan G.A."/>
            <person name="Difazio S."/>
            <person name="Jansson S."/>
            <person name="Bohlmann J."/>
            <person name="Grigoriev I."/>
            <person name="Hellsten U."/>
            <person name="Putnam N."/>
            <person name="Ralph S."/>
            <person name="Rombauts S."/>
            <person name="Salamov A."/>
            <person name="Schein J."/>
            <person name="Sterck L."/>
            <person name="Aerts A."/>
            <person name="Bhalerao R.R."/>
            <person name="Bhalerao R.P."/>
            <person name="Blaudez D."/>
            <person name="Boerjan W."/>
            <person name="Brun A."/>
            <person name="Brunner A."/>
            <person name="Busov V."/>
            <person name="Campbell M."/>
            <person name="Carlson J."/>
            <person name="Chalot M."/>
            <person name="Chapman J."/>
            <person name="Chen G.L."/>
            <person name="Cooper D."/>
            <person name="Coutinho P.M."/>
            <person name="Couturier J."/>
            <person name="Covert S."/>
            <person name="Cronk Q."/>
            <person name="Cunningham R."/>
            <person name="Davis J."/>
            <person name="Degroeve S."/>
            <person name="Dejardin A."/>
            <person name="Depamphilis C."/>
            <person name="Detter J."/>
            <person name="Dirks B."/>
            <person name="Dubchak I."/>
            <person name="Duplessis S."/>
            <person name="Ehlting J."/>
            <person name="Ellis B."/>
            <person name="Gendler K."/>
            <person name="Goodstein D."/>
            <person name="Gribskov M."/>
            <person name="Grimwood J."/>
            <person name="Groover A."/>
            <person name="Gunter L."/>
            <person name="Hamberger B."/>
            <person name="Heinze B."/>
            <person name="Helariutta Y."/>
            <person name="Henrissat B."/>
            <person name="Holligan D."/>
            <person name="Holt R."/>
            <person name="Huang W."/>
            <person name="Islam-Faridi N."/>
            <person name="Jones S."/>
            <person name="Jones-Rhoades M."/>
            <person name="Jorgensen R."/>
            <person name="Joshi C."/>
            <person name="Kangasjarvi J."/>
            <person name="Karlsson J."/>
            <person name="Kelleher C."/>
            <person name="Kirkpatrick R."/>
            <person name="Kirst M."/>
            <person name="Kohler A."/>
            <person name="Kalluri U."/>
            <person name="Larimer F."/>
            <person name="Leebens-Mack J."/>
            <person name="Leple J.C."/>
            <person name="Locascio P."/>
            <person name="Lou Y."/>
            <person name="Lucas S."/>
            <person name="Martin F."/>
            <person name="Montanini B."/>
            <person name="Napoli C."/>
            <person name="Nelson D.R."/>
            <person name="Nelson C."/>
            <person name="Nieminen K."/>
            <person name="Nilsson O."/>
            <person name="Pereda V."/>
            <person name="Peter G."/>
            <person name="Philippe R."/>
            <person name="Pilate G."/>
            <person name="Poliakov A."/>
            <person name="Razumovskaya J."/>
            <person name="Richardson P."/>
            <person name="Rinaldi C."/>
            <person name="Ritland K."/>
            <person name="Rouze P."/>
            <person name="Ryaboy D."/>
            <person name="Schmutz J."/>
            <person name="Schrader J."/>
            <person name="Segerman B."/>
            <person name="Shin H."/>
            <person name="Siddiqui A."/>
            <person name="Sterky F."/>
            <person name="Terry A."/>
            <person name="Tsai C.J."/>
            <person name="Uberbacher E."/>
            <person name="Unneberg P."/>
            <person name="Vahala J."/>
            <person name="Wall K."/>
            <person name="Wessler S."/>
            <person name="Yang G."/>
            <person name="Yin T."/>
            <person name="Douglas C."/>
            <person name="Marra M."/>
            <person name="Sandberg G."/>
            <person name="Van de Peer Y."/>
            <person name="Rokhsar D."/>
        </authorList>
    </citation>
    <scope>NUCLEOTIDE SEQUENCE [LARGE SCALE GENOMIC DNA]</scope>
    <source>
        <strain evidence="2">cv. Nisqually</strain>
    </source>
</reference>
<proteinExistence type="predicted"/>
<dbReference type="EMBL" id="CM009294">
    <property type="protein sequence ID" value="RQO91005.1"/>
    <property type="molecule type" value="Genomic_DNA"/>
</dbReference>
<dbReference type="Proteomes" id="UP000006729">
    <property type="component" value="Chromosome 5"/>
</dbReference>
<sequence length="134" mass="15233">MAGALHWIFNMQQDNYLDDWALHVSGDKRFFAGMAVSTEAILSITTQSTRIAISTVHKLKINCLRFISSSSCPSQNYVALSFPGGENLNVFPSIYRSSFLALILFCCWDPKDMNSQLFSLLFIEITIEEEIYIY</sequence>